<evidence type="ECO:0000256" key="3">
    <source>
        <dbReference type="ARBA" id="ARBA00022898"/>
    </source>
</evidence>
<dbReference type="InterPro" id="IPR015424">
    <property type="entry name" value="PyrdxlP-dep_Trfase"/>
</dbReference>
<feature type="region of interest" description="Disordered" evidence="7">
    <location>
        <begin position="481"/>
        <end position="545"/>
    </location>
</feature>
<evidence type="ECO:0000256" key="1">
    <source>
        <dbReference type="ARBA" id="ARBA00001933"/>
    </source>
</evidence>
<keyword evidence="6" id="KW-0539">Nucleus</keyword>
<dbReference type="GO" id="GO:0008270">
    <property type="term" value="F:zinc ion binding"/>
    <property type="evidence" value="ECO:0007669"/>
    <property type="project" value="InterPro"/>
</dbReference>
<evidence type="ECO:0000256" key="5">
    <source>
        <dbReference type="ARBA" id="ARBA00023163"/>
    </source>
</evidence>
<sequence>MPSHFVTGSGIDKQMSSAGQTCWTKHLQPSLLHRSLREKPLLARSASGHKIILEDRSEILDACGGAAVAIIGHGNQEVISAIAEQAQSISYVHTGTYTTSAAEQLADLLVGHKPYGLSKAFFVGSGSEAVDGAMKLARQYFYERGEVQRKHFISRRQGYHGNTFGSMSISSNLSRLEPYRDILLPYVSHVSPCYQYQYQTSDETTDGYVARLAMELDAEFQRVGSDNVIAFVAETVVGATSGCVPPVPGYLAAMQAVCKKHGALLVLDEIMCGMGRTGTLFAWEQEKNAAGEPVVPDIMTIGKGLGGGYVPISGLLIHEKVVTVLEEGSGSFNHGHTFQAHPISCAAALAVQKVVQRQKLVEHCARMGNVLGGYLWEYLGNEDYVGDIRGRGLFYAVEFVQDKIEKKSFDPKVQFGLVVQKQAHKLGVAIYPGMGTVDGSKGDHILIAPPFTVQEKEIREIVLAVTKAECVLSTPVLRRKERNAPYPPPTSKTRTYHISETSAPDRTDKVHADQQDRRPQKDGSTSDAVDGVTTSGEMQSQVAPQQVAAPLSPEYALVNVNSELVTHASRIFVKQFPEFGFVHKPTFFEHGLQDEIPSIKLCAILALCSRYLPELSNIFGHFANVVRENIMSYMAQYPGIDAAHALILLSLYEWGEGNGFQAWIYTGMATRLAQGIHSQMKANAKDASSLNFTKQEIVIRTAWACFVLDCILRCGRVSCPCGPIDPPFLEEPPPPDWWHLSSRELFEAASTLVQLMQDLEIRNVQFQTPFSAFCIFSAAAALVYADTWPYMAPGLENAKEKYQWSFDWLQSASEKWKVAKRWHEMLSELAGIFTRLKTEGQNFPHLGREEFQDLHDSMHRLAEPESTTVNALATLSQGDRIVGSHTQPYLGTLNGGEDPVSHVPHARDAVRLHAEHSSTSERHETELTAFEDQPGHTDNDIGVDPGFLLAMLSDPSGDWSHVV</sequence>
<evidence type="ECO:0000313" key="9">
    <source>
        <dbReference type="EMBL" id="KAF5863443.1"/>
    </source>
</evidence>
<dbReference type="Gene3D" id="3.90.1150.10">
    <property type="entry name" value="Aspartate Aminotransferase, domain 1"/>
    <property type="match status" value="1"/>
</dbReference>
<dbReference type="GO" id="GO:0003677">
    <property type="term" value="F:DNA binding"/>
    <property type="evidence" value="ECO:0007669"/>
    <property type="project" value="InterPro"/>
</dbReference>
<evidence type="ECO:0000256" key="7">
    <source>
        <dbReference type="SAM" id="MobiDB-lite"/>
    </source>
</evidence>
<dbReference type="NCBIfam" id="NF005685">
    <property type="entry name" value="PRK07483.1"/>
    <property type="match status" value="1"/>
</dbReference>
<evidence type="ECO:0000256" key="4">
    <source>
        <dbReference type="ARBA" id="ARBA00023015"/>
    </source>
</evidence>
<evidence type="ECO:0000256" key="2">
    <source>
        <dbReference type="ARBA" id="ARBA00008954"/>
    </source>
</evidence>
<dbReference type="GO" id="GO:0008483">
    <property type="term" value="F:transaminase activity"/>
    <property type="evidence" value="ECO:0007669"/>
    <property type="project" value="InterPro"/>
</dbReference>
<dbReference type="Pfam" id="PF00202">
    <property type="entry name" value="Aminotran_3"/>
    <property type="match status" value="1"/>
</dbReference>
<reference evidence="9 10" key="1">
    <citation type="submission" date="2019-04" db="EMBL/GenBank/DDBJ databases">
        <title>Aspergillus burnettii sp. nov., novel species from soil in southeast Queensland.</title>
        <authorList>
            <person name="Gilchrist C.L.M."/>
            <person name="Pitt J.I."/>
            <person name="Lange L."/>
            <person name="Lacey H.J."/>
            <person name="Vuong D."/>
            <person name="Midgley D.J."/>
            <person name="Greenfield P."/>
            <person name="Bradbury M."/>
            <person name="Lacey E."/>
            <person name="Busk P.K."/>
            <person name="Pilgaard B."/>
            <person name="Chooi Y.H."/>
            <person name="Piggott A.M."/>
        </authorList>
    </citation>
    <scope>NUCLEOTIDE SEQUENCE [LARGE SCALE GENOMIC DNA]</scope>
    <source>
        <strain evidence="9 10">FRR 5400</strain>
    </source>
</reference>
<comment type="similarity">
    <text evidence="2">Belongs to the class-III pyridoxal-phosphate-dependent aminotransferase family.</text>
</comment>
<feature type="compositionally biased region" description="Polar residues" evidence="7">
    <location>
        <begin position="522"/>
        <end position="540"/>
    </location>
</feature>
<dbReference type="SMART" id="SM00906">
    <property type="entry name" value="Fungal_trans"/>
    <property type="match status" value="1"/>
</dbReference>
<feature type="domain" description="Xylanolytic transcriptional activator regulatory" evidence="8">
    <location>
        <begin position="662"/>
        <end position="735"/>
    </location>
</feature>
<feature type="compositionally biased region" description="Polar residues" evidence="7">
    <location>
        <begin position="491"/>
        <end position="502"/>
    </location>
</feature>
<dbReference type="InterPro" id="IPR005814">
    <property type="entry name" value="Aminotrans_3"/>
</dbReference>
<comment type="cofactor">
    <cofactor evidence="1">
        <name>pyridoxal 5'-phosphate</name>
        <dbReference type="ChEBI" id="CHEBI:597326"/>
    </cofactor>
</comment>
<protein>
    <recommendedName>
        <fullName evidence="8">Xylanolytic transcriptional activator regulatory domain-containing protein</fullName>
    </recommendedName>
</protein>
<dbReference type="GO" id="GO:0006351">
    <property type="term" value="P:DNA-templated transcription"/>
    <property type="evidence" value="ECO:0007669"/>
    <property type="project" value="InterPro"/>
</dbReference>
<dbReference type="EMBL" id="SPNV01000051">
    <property type="protein sequence ID" value="KAF5863443.1"/>
    <property type="molecule type" value="Genomic_DNA"/>
</dbReference>
<evidence type="ECO:0000313" key="10">
    <source>
        <dbReference type="Proteomes" id="UP000541154"/>
    </source>
</evidence>
<keyword evidence="3" id="KW-0663">Pyridoxal phosphate</keyword>
<gene>
    <name evidence="9" type="ORF">ETB97_010074</name>
</gene>
<dbReference type="PANTHER" id="PTHR43094">
    <property type="entry name" value="AMINOTRANSFERASE"/>
    <property type="match status" value="1"/>
</dbReference>
<organism evidence="9 10">
    <name type="scientific">Petromyces alliaceus</name>
    <name type="common">Aspergillus alliaceus</name>
    <dbReference type="NCBI Taxonomy" id="209559"/>
    <lineage>
        <taxon>Eukaryota</taxon>
        <taxon>Fungi</taxon>
        <taxon>Dikarya</taxon>
        <taxon>Ascomycota</taxon>
        <taxon>Pezizomycotina</taxon>
        <taxon>Eurotiomycetes</taxon>
        <taxon>Eurotiomycetidae</taxon>
        <taxon>Eurotiales</taxon>
        <taxon>Aspergillaceae</taxon>
        <taxon>Aspergillus</taxon>
        <taxon>Aspergillus subgen. Circumdati</taxon>
    </lineage>
</organism>
<dbReference type="GO" id="GO:0030170">
    <property type="term" value="F:pyridoxal phosphate binding"/>
    <property type="evidence" value="ECO:0007669"/>
    <property type="project" value="InterPro"/>
</dbReference>
<dbReference type="Pfam" id="PF04082">
    <property type="entry name" value="Fungal_trans"/>
    <property type="match status" value="1"/>
</dbReference>
<dbReference type="GO" id="GO:0005829">
    <property type="term" value="C:cytosol"/>
    <property type="evidence" value="ECO:0007669"/>
    <property type="project" value="TreeGrafter"/>
</dbReference>
<feature type="compositionally biased region" description="Basic and acidic residues" evidence="7">
    <location>
        <begin position="503"/>
        <end position="521"/>
    </location>
</feature>
<keyword evidence="10" id="KW-1185">Reference proteome</keyword>
<keyword evidence="5" id="KW-0804">Transcription</keyword>
<dbReference type="CDD" id="cd00610">
    <property type="entry name" value="OAT_like"/>
    <property type="match status" value="1"/>
</dbReference>
<accession>A0A8H6ACP7</accession>
<dbReference type="AlphaFoldDB" id="A0A8H6ACP7"/>
<evidence type="ECO:0000259" key="8">
    <source>
        <dbReference type="SMART" id="SM00906"/>
    </source>
</evidence>
<comment type="caution">
    <text evidence="9">The sequence shown here is derived from an EMBL/GenBank/DDBJ whole genome shotgun (WGS) entry which is preliminary data.</text>
</comment>
<dbReference type="FunFam" id="3.40.640.10:FF:000004">
    <property type="entry name" value="Acetylornithine aminotransferase"/>
    <property type="match status" value="1"/>
</dbReference>
<evidence type="ECO:0000256" key="6">
    <source>
        <dbReference type="ARBA" id="ARBA00023242"/>
    </source>
</evidence>
<dbReference type="Gene3D" id="3.40.640.10">
    <property type="entry name" value="Type I PLP-dependent aspartate aminotransferase-like (Major domain)"/>
    <property type="match status" value="1"/>
</dbReference>
<dbReference type="Proteomes" id="UP000541154">
    <property type="component" value="Unassembled WGS sequence"/>
</dbReference>
<name>A0A8H6ACP7_PETAA</name>
<dbReference type="SUPFAM" id="SSF53383">
    <property type="entry name" value="PLP-dependent transferases"/>
    <property type="match status" value="1"/>
</dbReference>
<dbReference type="PANTHER" id="PTHR43094:SF1">
    <property type="entry name" value="AMINOTRANSFERASE CLASS-III"/>
    <property type="match status" value="1"/>
</dbReference>
<dbReference type="InterPro" id="IPR007219">
    <property type="entry name" value="XnlR_reg_dom"/>
</dbReference>
<dbReference type="InterPro" id="IPR015421">
    <property type="entry name" value="PyrdxlP-dep_Trfase_major"/>
</dbReference>
<proteinExistence type="inferred from homology"/>
<dbReference type="InterPro" id="IPR015422">
    <property type="entry name" value="PyrdxlP-dep_Trfase_small"/>
</dbReference>
<dbReference type="CDD" id="cd12148">
    <property type="entry name" value="fungal_TF_MHR"/>
    <property type="match status" value="1"/>
</dbReference>
<keyword evidence="4" id="KW-0805">Transcription regulation</keyword>